<proteinExistence type="predicted"/>
<dbReference type="HOGENOM" id="CLU_3054786_0_0_9"/>
<keyword evidence="2" id="KW-1185">Reference proteome</keyword>
<organism evidence="1 2">
    <name type="scientific">Dialister succinatiphilus YIT 11850</name>
    <dbReference type="NCBI Taxonomy" id="742743"/>
    <lineage>
        <taxon>Bacteria</taxon>
        <taxon>Bacillati</taxon>
        <taxon>Bacillota</taxon>
        <taxon>Negativicutes</taxon>
        <taxon>Veillonellales</taxon>
        <taxon>Veillonellaceae</taxon>
        <taxon>Dialister</taxon>
    </lineage>
</organism>
<evidence type="ECO:0000313" key="1">
    <source>
        <dbReference type="EMBL" id="EHO62330.1"/>
    </source>
</evidence>
<name>H1D2E6_9FIRM</name>
<comment type="caution">
    <text evidence="1">The sequence shown here is derived from an EMBL/GenBank/DDBJ whole genome shotgun (WGS) entry which is preliminary data.</text>
</comment>
<dbReference type="EMBL" id="ADLT01000057">
    <property type="protein sequence ID" value="EHO62330.1"/>
    <property type="molecule type" value="Genomic_DNA"/>
</dbReference>
<dbReference type="Proteomes" id="UP000003277">
    <property type="component" value="Unassembled WGS sequence"/>
</dbReference>
<dbReference type="AlphaFoldDB" id="H1D2E6"/>
<reference evidence="1 2" key="1">
    <citation type="submission" date="2011-11" db="EMBL/GenBank/DDBJ databases">
        <title>The Genome Sequence of Dialister succinatiphilus YIT 11850.</title>
        <authorList>
            <consortium name="The Broad Institute Genome Sequencing Platform"/>
            <person name="Earl A."/>
            <person name="Ward D."/>
            <person name="Feldgarden M."/>
            <person name="Gevers D."/>
            <person name="Morotomi M."/>
            <person name="Young S.K."/>
            <person name="Zeng Q."/>
            <person name="Gargeya S."/>
            <person name="Fitzgerald M."/>
            <person name="Haas B."/>
            <person name="Abouelleil A."/>
            <person name="Alvarado L."/>
            <person name="Arachchi H.M."/>
            <person name="Berlin A."/>
            <person name="Brown A."/>
            <person name="Chapman S.B."/>
            <person name="Dunbar C."/>
            <person name="Gearin G."/>
            <person name="Goldberg J."/>
            <person name="Griggs A."/>
            <person name="Gujja S."/>
            <person name="Heiman D."/>
            <person name="Howarth C."/>
            <person name="Lui A."/>
            <person name="MacDonald P.J.P."/>
            <person name="Montmayeur A."/>
            <person name="Murphy C."/>
            <person name="Neiman D."/>
            <person name="Pearson M."/>
            <person name="Priest M."/>
            <person name="Roberts A."/>
            <person name="Saif S."/>
            <person name="Shea T."/>
            <person name="Sisk P."/>
            <person name="Stolte C."/>
            <person name="Sykes S."/>
            <person name="Wortman J."/>
            <person name="Nusbaum C."/>
            <person name="Birren B."/>
        </authorList>
    </citation>
    <scope>NUCLEOTIDE SEQUENCE [LARGE SCALE GENOMIC DNA]</scope>
    <source>
        <strain evidence="1 2">YIT 11850</strain>
    </source>
</reference>
<accession>H1D2E6</accession>
<sequence length="54" mass="6343">MTIFPAASWYTVTMRKRKLYLETQTSHTENIPYALINQLELNVESHSRTLLCTQ</sequence>
<feature type="non-terminal residue" evidence="1">
    <location>
        <position position="54"/>
    </location>
</feature>
<protein>
    <submittedName>
        <fullName evidence="1">Uncharacterized protein</fullName>
    </submittedName>
</protein>
<gene>
    <name evidence="1" type="ORF">HMPREF9453_01784</name>
</gene>
<evidence type="ECO:0000313" key="2">
    <source>
        <dbReference type="Proteomes" id="UP000003277"/>
    </source>
</evidence>